<proteinExistence type="predicted"/>
<organism evidence="1 2">
    <name type="scientific">Kosakonia pseudosacchari</name>
    <dbReference type="NCBI Taxonomy" id="1646340"/>
    <lineage>
        <taxon>Bacteria</taxon>
        <taxon>Pseudomonadati</taxon>
        <taxon>Pseudomonadota</taxon>
        <taxon>Gammaproteobacteria</taxon>
        <taxon>Enterobacterales</taxon>
        <taxon>Enterobacteriaceae</taxon>
        <taxon>Kosakonia</taxon>
    </lineage>
</organism>
<dbReference type="EMBL" id="NITV01000009">
    <property type="protein sequence ID" value="PDO84495.1"/>
    <property type="molecule type" value="Genomic_DNA"/>
</dbReference>
<evidence type="ECO:0000313" key="2">
    <source>
        <dbReference type="Proteomes" id="UP000219642"/>
    </source>
</evidence>
<accession>A0ABX4IL83</accession>
<dbReference type="Proteomes" id="UP000219642">
    <property type="component" value="Unassembled WGS sequence"/>
</dbReference>
<comment type="caution">
    <text evidence="1">The sequence shown here is derived from an EMBL/GenBank/DDBJ whole genome shotgun (WGS) entry which is preliminary data.</text>
</comment>
<name>A0ABX4IL83_9ENTR</name>
<reference evidence="1 2" key="1">
    <citation type="submission" date="2017-06" db="EMBL/GenBank/DDBJ databases">
        <title>Draft genome sequence of nitrogen-fixing Kosakonia pseudosacchari strain NN143 isolated from sugarcane roots.</title>
        <authorList>
            <person name="Li Y."/>
            <person name="Li S."/>
            <person name="Lin L."/>
            <person name="Wu X."/>
            <person name="Yang L."/>
            <person name="Li Y."/>
            <person name="An Q."/>
        </authorList>
    </citation>
    <scope>NUCLEOTIDE SEQUENCE [LARGE SCALE GENOMIC DNA]</scope>
    <source>
        <strain evidence="1 2">NN143</strain>
    </source>
</reference>
<protein>
    <submittedName>
        <fullName evidence="1">Uncharacterized protein</fullName>
    </submittedName>
</protein>
<dbReference type="RefSeq" id="WP_097401339.1">
    <property type="nucleotide sequence ID" value="NZ_CP158850.1"/>
</dbReference>
<keyword evidence="2" id="KW-1185">Reference proteome</keyword>
<sequence length="78" mass="9028">MMSLCFLLHLPGLPHPAGRVFLTGEKKYMEPLFNSHRATTQHSPGAAIPFKALAQADGEYFTEMKMEHDRRWSKERQR</sequence>
<gene>
    <name evidence="1" type="ORF">BK796_16420</name>
</gene>
<evidence type="ECO:0000313" key="1">
    <source>
        <dbReference type="EMBL" id="PDO84495.1"/>
    </source>
</evidence>